<dbReference type="RefSeq" id="WP_158035013.1">
    <property type="nucleotide sequence ID" value="NZ_ML708634.1"/>
</dbReference>
<sequence length="176" mass="19151">MSDTTADLGPDAYVSYTKYLILDSSPAQAGLVHPAFDHPLLGIDLCFQYVRPFPAADLNSEPIGIIPDDHRLRVGFDPTTGFTFSVESSTETAAQLWAFEEAFTYPWSEHSPTLGSDTLRRVLLDLGDAVAPDARLQEIAYTFSCTPVRDAATPAHFPEALTAPFTPTPTEGESNE</sequence>
<reference evidence="1 2" key="1">
    <citation type="submission" date="2019-05" db="EMBL/GenBank/DDBJ databases">
        <title>Kocuria coralli sp. nov., a novel actinobacterium isolated from coral reef seawater.</title>
        <authorList>
            <person name="Li J."/>
        </authorList>
    </citation>
    <scope>NUCLEOTIDE SEQUENCE [LARGE SCALE GENOMIC DNA]</scope>
    <source>
        <strain evidence="1 2">SCSIO 13007</strain>
    </source>
</reference>
<keyword evidence="2" id="KW-1185">Reference proteome</keyword>
<dbReference type="EMBL" id="SZWF01000033">
    <property type="protein sequence ID" value="KAA9393003.1"/>
    <property type="molecule type" value="Genomic_DNA"/>
</dbReference>
<accession>A0A5J5KTN6</accession>
<organism evidence="1 2">
    <name type="scientific">Kocuria coralli</name>
    <dbReference type="NCBI Taxonomy" id="1461025"/>
    <lineage>
        <taxon>Bacteria</taxon>
        <taxon>Bacillati</taxon>
        <taxon>Actinomycetota</taxon>
        <taxon>Actinomycetes</taxon>
        <taxon>Micrococcales</taxon>
        <taxon>Micrococcaceae</taxon>
        <taxon>Kocuria</taxon>
    </lineage>
</organism>
<name>A0A5J5KTN6_9MICC</name>
<gene>
    <name evidence="1" type="ORF">FCK90_14460</name>
</gene>
<evidence type="ECO:0000313" key="1">
    <source>
        <dbReference type="EMBL" id="KAA9393003.1"/>
    </source>
</evidence>
<proteinExistence type="predicted"/>
<dbReference type="AlphaFoldDB" id="A0A5J5KTN6"/>
<evidence type="ECO:0000313" key="2">
    <source>
        <dbReference type="Proteomes" id="UP000325957"/>
    </source>
</evidence>
<protein>
    <submittedName>
        <fullName evidence="1">Uncharacterized protein</fullName>
    </submittedName>
</protein>
<comment type="caution">
    <text evidence="1">The sequence shown here is derived from an EMBL/GenBank/DDBJ whole genome shotgun (WGS) entry which is preliminary data.</text>
</comment>
<dbReference type="Proteomes" id="UP000325957">
    <property type="component" value="Unassembled WGS sequence"/>
</dbReference>